<sequence>MGCSAPCLWGRRQVCVGPAASRPLSTVRRAVYSRSGAQVAAERLPTRLRAKHLCRPFFLVPDPQRARGGVPSGWRRGLRSATGRISQGHSLAMRRSVPLPPWPCAVPGHSERRGQLASVRKPRRRLRTPRPHSPSTMLGAGSLSIPVCYVHAENLEMIIILSRDGGRVSGVIPWL</sequence>
<organism evidence="2 3">
    <name type="scientific">Pleurodeles waltl</name>
    <name type="common">Iberian ribbed newt</name>
    <dbReference type="NCBI Taxonomy" id="8319"/>
    <lineage>
        <taxon>Eukaryota</taxon>
        <taxon>Metazoa</taxon>
        <taxon>Chordata</taxon>
        <taxon>Craniata</taxon>
        <taxon>Vertebrata</taxon>
        <taxon>Euteleostomi</taxon>
        <taxon>Amphibia</taxon>
        <taxon>Batrachia</taxon>
        <taxon>Caudata</taxon>
        <taxon>Salamandroidea</taxon>
        <taxon>Salamandridae</taxon>
        <taxon>Pleurodelinae</taxon>
        <taxon>Pleurodeles</taxon>
    </lineage>
</organism>
<accession>A0AAV7UCM1</accession>
<evidence type="ECO:0000256" key="1">
    <source>
        <dbReference type="SAM" id="MobiDB-lite"/>
    </source>
</evidence>
<keyword evidence="3" id="KW-1185">Reference proteome</keyword>
<evidence type="ECO:0000313" key="3">
    <source>
        <dbReference type="Proteomes" id="UP001066276"/>
    </source>
</evidence>
<reference evidence="2" key="1">
    <citation type="journal article" date="2022" name="bioRxiv">
        <title>Sequencing and chromosome-scale assembly of the giantPleurodeles waltlgenome.</title>
        <authorList>
            <person name="Brown T."/>
            <person name="Elewa A."/>
            <person name="Iarovenko S."/>
            <person name="Subramanian E."/>
            <person name="Araus A.J."/>
            <person name="Petzold A."/>
            <person name="Susuki M."/>
            <person name="Suzuki K.-i.T."/>
            <person name="Hayashi T."/>
            <person name="Toyoda A."/>
            <person name="Oliveira C."/>
            <person name="Osipova E."/>
            <person name="Leigh N.D."/>
            <person name="Simon A."/>
            <person name="Yun M.H."/>
        </authorList>
    </citation>
    <scope>NUCLEOTIDE SEQUENCE</scope>
    <source>
        <strain evidence="2">20211129_DDA</strain>
        <tissue evidence="2">Liver</tissue>
    </source>
</reference>
<dbReference type="Proteomes" id="UP001066276">
    <property type="component" value="Chromosome 3_1"/>
</dbReference>
<gene>
    <name evidence="2" type="ORF">NDU88_003029</name>
</gene>
<comment type="caution">
    <text evidence="2">The sequence shown here is derived from an EMBL/GenBank/DDBJ whole genome shotgun (WGS) entry which is preliminary data.</text>
</comment>
<dbReference type="AlphaFoldDB" id="A0AAV7UCM1"/>
<protein>
    <submittedName>
        <fullName evidence="2">Uncharacterized protein</fullName>
    </submittedName>
</protein>
<feature type="region of interest" description="Disordered" evidence="1">
    <location>
        <begin position="107"/>
        <end position="137"/>
    </location>
</feature>
<feature type="compositionally biased region" description="Basic residues" evidence="1">
    <location>
        <begin position="120"/>
        <end position="130"/>
    </location>
</feature>
<name>A0AAV7UCM1_PLEWA</name>
<evidence type="ECO:0000313" key="2">
    <source>
        <dbReference type="EMBL" id="KAJ1186246.1"/>
    </source>
</evidence>
<dbReference type="EMBL" id="JANPWB010000005">
    <property type="protein sequence ID" value="KAJ1186246.1"/>
    <property type="molecule type" value="Genomic_DNA"/>
</dbReference>
<proteinExistence type="predicted"/>